<dbReference type="SUPFAM" id="SSF52540">
    <property type="entry name" value="P-loop containing nucleoside triphosphate hydrolases"/>
    <property type="match status" value="1"/>
</dbReference>
<feature type="transmembrane region" description="Helical" evidence="9">
    <location>
        <begin position="357"/>
        <end position="375"/>
    </location>
</feature>
<dbReference type="Pfam" id="PF01061">
    <property type="entry name" value="ABC2_membrane"/>
    <property type="match status" value="1"/>
</dbReference>
<dbReference type="EMBL" id="JACHVB010000012">
    <property type="protein sequence ID" value="MBC2592987.1"/>
    <property type="molecule type" value="Genomic_DNA"/>
</dbReference>
<dbReference type="CDD" id="cd03225">
    <property type="entry name" value="ABC_cobalt_CbiO_domain1"/>
    <property type="match status" value="1"/>
</dbReference>
<keyword evidence="4" id="KW-0547">Nucleotide-binding</keyword>
<organism evidence="11 12">
    <name type="scientific">Ruficoccus amylovorans</name>
    <dbReference type="NCBI Taxonomy" id="1804625"/>
    <lineage>
        <taxon>Bacteria</taxon>
        <taxon>Pseudomonadati</taxon>
        <taxon>Verrucomicrobiota</taxon>
        <taxon>Opitutia</taxon>
        <taxon>Puniceicoccales</taxon>
        <taxon>Cerasicoccaceae</taxon>
        <taxon>Ruficoccus</taxon>
    </lineage>
</organism>
<dbReference type="InterPro" id="IPR003593">
    <property type="entry name" value="AAA+_ATPase"/>
</dbReference>
<feature type="compositionally biased region" description="Polar residues" evidence="8">
    <location>
        <begin position="262"/>
        <end position="272"/>
    </location>
</feature>
<dbReference type="GO" id="GO:0005524">
    <property type="term" value="F:ATP binding"/>
    <property type="evidence" value="ECO:0007669"/>
    <property type="project" value="UniProtKB-KW"/>
</dbReference>
<comment type="subcellular location">
    <subcellularLocation>
        <location evidence="1">Membrane</location>
        <topology evidence="1">Multi-pass membrane protein</topology>
    </subcellularLocation>
</comment>
<dbReference type="PANTHER" id="PTHR48041">
    <property type="entry name" value="ABC TRANSPORTER G FAMILY MEMBER 28"/>
    <property type="match status" value="1"/>
</dbReference>
<keyword evidence="7 9" id="KW-0472">Membrane</keyword>
<feature type="transmembrane region" description="Helical" evidence="9">
    <location>
        <begin position="537"/>
        <end position="556"/>
    </location>
</feature>
<name>A0A842HBI3_9BACT</name>
<keyword evidence="12" id="KW-1185">Reference proteome</keyword>
<dbReference type="InterPro" id="IPR027417">
    <property type="entry name" value="P-loop_NTPase"/>
</dbReference>
<dbReference type="Proteomes" id="UP000546464">
    <property type="component" value="Unassembled WGS sequence"/>
</dbReference>
<keyword evidence="6 9" id="KW-1133">Transmembrane helix</keyword>
<dbReference type="InterPro" id="IPR013525">
    <property type="entry name" value="ABC2_TM"/>
</dbReference>
<dbReference type="SMART" id="SM00382">
    <property type="entry name" value="AAA"/>
    <property type="match status" value="1"/>
</dbReference>
<dbReference type="InterPro" id="IPR050352">
    <property type="entry name" value="ABCG_transporters"/>
</dbReference>
<dbReference type="InterPro" id="IPR017871">
    <property type="entry name" value="ABC_transporter-like_CS"/>
</dbReference>
<keyword evidence="2" id="KW-0813">Transport</keyword>
<sequence length="562" mass="61759">MIHCRALTVTTPDGKTTLLRGATADFLPGGMNAVIGPSGCGKTTLMKAVLGILPAQGEAFCGGERITCPEDLVGRVGFAPQFSIAQPKLTVEESLRYALELCVSDPGERSRRLETILTVIGLAEHRSKRIESLSGGQLRRIGLGLELTLDPPCLICDEVTSGLDPLSEDQILALMRRLCRERGKTFLCIIHNLAKLDCFDRITVVYEGDVVFQGTLEELCAFFEIPDALHLYDRLNAEELSHWQDKWSAANTAADAAPTPENSPQPAFSTANIPAPARRPGGVGQYLTLLRRRFTLFFRDSGYLWLTLAITFGFPCLVVIFALDGLPQIQGMALERSVSFIEEMRQNIAFKINAMETTSLVTGLIMFQVILLTLMGSNNGAREIAAERTLYEKERLSGLGVIPYALAKITFVLLIAFFQGAWMTFFVKVICRFPGPWLTQFAVLMLVCGSMTLVCLGFSALFKSAEKASLLSIYLVGFQLPLSGVVLALPDSLVWVCRPFINSYWGWAGYLSSMLDTRFWDAFRENNAQWVASPGQAVAVLALQGAVGVALVLWGCSRKQWN</sequence>
<keyword evidence="3 9" id="KW-0812">Transmembrane</keyword>
<feature type="transmembrane region" description="Helical" evidence="9">
    <location>
        <begin position="438"/>
        <end position="462"/>
    </location>
</feature>
<dbReference type="GO" id="GO:0016887">
    <property type="term" value="F:ATP hydrolysis activity"/>
    <property type="evidence" value="ECO:0007669"/>
    <property type="project" value="InterPro"/>
</dbReference>
<feature type="domain" description="ABC transporter" evidence="10">
    <location>
        <begin position="2"/>
        <end position="232"/>
    </location>
</feature>
<feature type="transmembrane region" description="Helical" evidence="9">
    <location>
        <begin position="469"/>
        <end position="489"/>
    </location>
</feature>
<evidence type="ECO:0000256" key="1">
    <source>
        <dbReference type="ARBA" id="ARBA00004141"/>
    </source>
</evidence>
<dbReference type="PROSITE" id="PS50893">
    <property type="entry name" value="ABC_TRANSPORTER_2"/>
    <property type="match status" value="1"/>
</dbReference>
<evidence type="ECO:0000313" key="11">
    <source>
        <dbReference type="EMBL" id="MBC2592987.1"/>
    </source>
</evidence>
<accession>A0A842HBI3</accession>
<evidence type="ECO:0000256" key="5">
    <source>
        <dbReference type="ARBA" id="ARBA00022840"/>
    </source>
</evidence>
<keyword evidence="5 11" id="KW-0067">ATP-binding</keyword>
<comment type="caution">
    <text evidence="11">The sequence shown here is derived from an EMBL/GenBank/DDBJ whole genome shotgun (WGS) entry which is preliminary data.</text>
</comment>
<evidence type="ECO:0000259" key="10">
    <source>
        <dbReference type="PROSITE" id="PS50893"/>
    </source>
</evidence>
<evidence type="ECO:0000256" key="9">
    <source>
        <dbReference type="SAM" id="Phobius"/>
    </source>
</evidence>
<proteinExistence type="predicted"/>
<dbReference type="PROSITE" id="PS00211">
    <property type="entry name" value="ABC_TRANSPORTER_1"/>
    <property type="match status" value="1"/>
</dbReference>
<reference evidence="11 12" key="1">
    <citation type="submission" date="2020-07" db="EMBL/GenBank/DDBJ databases">
        <authorList>
            <person name="Feng X."/>
        </authorList>
    </citation>
    <scope>NUCLEOTIDE SEQUENCE [LARGE SCALE GENOMIC DNA]</scope>
    <source>
        <strain evidence="11 12">JCM31066</strain>
    </source>
</reference>
<evidence type="ECO:0000256" key="2">
    <source>
        <dbReference type="ARBA" id="ARBA00022448"/>
    </source>
</evidence>
<feature type="transmembrane region" description="Helical" evidence="9">
    <location>
        <begin position="302"/>
        <end position="323"/>
    </location>
</feature>
<evidence type="ECO:0000256" key="3">
    <source>
        <dbReference type="ARBA" id="ARBA00022692"/>
    </source>
</evidence>
<evidence type="ECO:0000256" key="7">
    <source>
        <dbReference type="ARBA" id="ARBA00023136"/>
    </source>
</evidence>
<dbReference type="AlphaFoldDB" id="A0A842HBI3"/>
<feature type="region of interest" description="Disordered" evidence="8">
    <location>
        <begin position="253"/>
        <end position="272"/>
    </location>
</feature>
<feature type="transmembrane region" description="Helical" evidence="9">
    <location>
        <begin position="396"/>
        <end position="418"/>
    </location>
</feature>
<gene>
    <name evidence="11" type="ORF">H5P28_01815</name>
</gene>
<dbReference type="GO" id="GO:0016020">
    <property type="term" value="C:membrane"/>
    <property type="evidence" value="ECO:0007669"/>
    <property type="project" value="UniProtKB-SubCell"/>
</dbReference>
<dbReference type="InterPro" id="IPR015856">
    <property type="entry name" value="ABC_transpr_CbiO/EcfA_su"/>
</dbReference>
<dbReference type="Pfam" id="PF00005">
    <property type="entry name" value="ABC_tran"/>
    <property type="match status" value="1"/>
</dbReference>
<evidence type="ECO:0000256" key="8">
    <source>
        <dbReference type="SAM" id="MobiDB-lite"/>
    </source>
</evidence>
<protein>
    <submittedName>
        <fullName evidence="11">ABC transporter ATP-binding protein/permease</fullName>
    </submittedName>
</protein>
<dbReference type="InterPro" id="IPR003439">
    <property type="entry name" value="ABC_transporter-like_ATP-bd"/>
</dbReference>
<dbReference type="PANTHER" id="PTHR48041:SF139">
    <property type="entry name" value="PROTEIN SCARLET"/>
    <property type="match status" value="1"/>
</dbReference>
<evidence type="ECO:0000313" key="12">
    <source>
        <dbReference type="Proteomes" id="UP000546464"/>
    </source>
</evidence>
<dbReference type="Gene3D" id="3.40.50.300">
    <property type="entry name" value="P-loop containing nucleotide triphosphate hydrolases"/>
    <property type="match status" value="1"/>
</dbReference>
<evidence type="ECO:0000256" key="4">
    <source>
        <dbReference type="ARBA" id="ARBA00022741"/>
    </source>
</evidence>
<dbReference type="GO" id="GO:0140359">
    <property type="term" value="F:ABC-type transporter activity"/>
    <property type="evidence" value="ECO:0007669"/>
    <property type="project" value="InterPro"/>
</dbReference>
<evidence type="ECO:0000256" key="6">
    <source>
        <dbReference type="ARBA" id="ARBA00022989"/>
    </source>
</evidence>